<sequence>MTDQITSNEIGPNGRRYSPVPCPQQVLLGPTRLTADQPVAVPETYPVGELSHSESARLTRATIAADQALAASHQAIRTAADRLVDAWRHSRSALQMLAAFEAEHSLLTAAQGQRDVVTRHARDGAEDRRHRPGWLHPWLVWAMILASAIYDTVFFATAFRDMIDAPDNLLTIEYWVSYVPGFAIAMALILSGSWLAVPLFRHRHRAERRPLRRRLTWKVLLYRMFVAWRPADERRSDDDLPWPSWVLPVAFTSLVLGVLGIWAWLRGGSLQQPGLRLPMVALLLLLTIAAIAFKASAHNPYADTARKAQQELRSATARYTLLEAQAREKLAAHAKSWQETHTVTEEAAASARWRLMDAWAEIAEERAGHGLTGMVAPRFVSVDGDIVVTNQVFTGMAGPPLGMEVLGYTRQTLAKYHPDLLEHELATLVDRLNEQLAARTDGGPDRQSGVAGPDRGDGQLLPAGRQT</sequence>
<keyword evidence="2" id="KW-1133">Transmembrane helix</keyword>
<name>A0ABW3Y9N9_9ACTN</name>
<feature type="region of interest" description="Disordered" evidence="1">
    <location>
        <begin position="438"/>
        <end position="467"/>
    </location>
</feature>
<protein>
    <recommendedName>
        <fullName evidence="5">DUF4129 domain-containing protein</fullName>
    </recommendedName>
</protein>
<evidence type="ECO:0008006" key="5">
    <source>
        <dbReference type="Google" id="ProtNLM"/>
    </source>
</evidence>
<evidence type="ECO:0000256" key="1">
    <source>
        <dbReference type="SAM" id="MobiDB-lite"/>
    </source>
</evidence>
<reference evidence="4" key="1">
    <citation type="journal article" date="2019" name="Int. J. Syst. Evol. Microbiol.">
        <title>The Global Catalogue of Microorganisms (GCM) 10K type strain sequencing project: providing services to taxonomists for standard genome sequencing and annotation.</title>
        <authorList>
            <consortium name="The Broad Institute Genomics Platform"/>
            <consortium name="The Broad Institute Genome Sequencing Center for Infectious Disease"/>
            <person name="Wu L."/>
            <person name="Ma J."/>
        </authorList>
    </citation>
    <scope>NUCLEOTIDE SEQUENCE [LARGE SCALE GENOMIC DNA]</scope>
    <source>
        <strain evidence="4">JCM 31037</strain>
    </source>
</reference>
<keyword evidence="2" id="KW-0812">Transmembrane</keyword>
<keyword evidence="4" id="KW-1185">Reference proteome</keyword>
<dbReference type="Proteomes" id="UP001597260">
    <property type="component" value="Unassembled WGS sequence"/>
</dbReference>
<evidence type="ECO:0000256" key="2">
    <source>
        <dbReference type="SAM" id="Phobius"/>
    </source>
</evidence>
<organism evidence="3 4">
    <name type="scientific">Micromonospora sonneratiae</name>
    <dbReference type="NCBI Taxonomy" id="1184706"/>
    <lineage>
        <taxon>Bacteria</taxon>
        <taxon>Bacillati</taxon>
        <taxon>Actinomycetota</taxon>
        <taxon>Actinomycetes</taxon>
        <taxon>Micromonosporales</taxon>
        <taxon>Micromonosporaceae</taxon>
        <taxon>Micromonospora</taxon>
    </lineage>
</organism>
<feature type="transmembrane region" description="Helical" evidence="2">
    <location>
        <begin position="243"/>
        <end position="265"/>
    </location>
</feature>
<feature type="transmembrane region" description="Helical" evidence="2">
    <location>
        <begin position="179"/>
        <end position="200"/>
    </location>
</feature>
<feature type="transmembrane region" description="Helical" evidence="2">
    <location>
        <begin position="277"/>
        <end position="297"/>
    </location>
</feature>
<comment type="caution">
    <text evidence="3">The sequence shown here is derived from an EMBL/GenBank/DDBJ whole genome shotgun (WGS) entry which is preliminary data.</text>
</comment>
<accession>A0ABW3Y9N9</accession>
<keyword evidence="2" id="KW-0472">Membrane</keyword>
<proteinExistence type="predicted"/>
<evidence type="ECO:0000313" key="4">
    <source>
        <dbReference type="Proteomes" id="UP001597260"/>
    </source>
</evidence>
<evidence type="ECO:0000313" key="3">
    <source>
        <dbReference type="EMBL" id="MFD1320488.1"/>
    </source>
</evidence>
<dbReference type="RefSeq" id="WP_377567520.1">
    <property type="nucleotide sequence ID" value="NZ_JBHTMP010000005.1"/>
</dbReference>
<dbReference type="EMBL" id="JBHTMP010000005">
    <property type="protein sequence ID" value="MFD1320488.1"/>
    <property type="molecule type" value="Genomic_DNA"/>
</dbReference>
<gene>
    <name evidence="3" type="ORF">ACFQ4H_05210</name>
</gene>
<feature type="transmembrane region" description="Helical" evidence="2">
    <location>
        <begin position="138"/>
        <end position="159"/>
    </location>
</feature>